<dbReference type="AlphaFoldDB" id="A0A8H5EUE2"/>
<keyword evidence="5 7" id="KW-0539">Nucleus</keyword>
<feature type="compositionally biased region" description="Polar residues" evidence="8">
    <location>
        <begin position="223"/>
        <end position="238"/>
    </location>
</feature>
<organism evidence="9 10">
    <name type="scientific">Psilocybe cf. subviscida</name>
    <dbReference type="NCBI Taxonomy" id="2480587"/>
    <lineage>
        <taxon>Eukaryota</taxon>
        <taxon>Fungi</taxon>
        <taxon>Dikarya</taxon>
        <taxon>Basidiomycota</taxon>
        <taxon>Agaricomycotina</taxon>
        <taxon>Agaricomycetes</taxon>
        <taxon>Agaricomycetidae</taxon>
        <taxon>Agaricales</taxon>
        <taxon>Agaricineae</taxon>
        <taxon>Strophariaceae</taxon>
        <taxon>Psilocybe</taxon>
    </lineage>
</organism>
<feature type="compositionally biased region" description="Low complexity" evidence="8">
    <location>
        <begin position="260"/>
        <end position="271"/>
    </location>
</feature>
<evidence type="ECO:0000256" key="6">
    <source>
        <dbReference type="ARBA" id="ARBA00023306"/>
    </source>
</evidence>
<dbReference type="GO" id="GO:1902977">
    <property type="term" value="P:mitotic DNA replication preinitiation complex assembly"/>
    <property type="evidence" value="ECO:0007669"/>
    <property type="project" value="TreeGrafter"/>
</dbReference>
<keyword evidence="6 7" id="KW-0131">Cell cycle</keyword>
<evidence type="ECO:0000256" key="3">
    <source>
        <dbReference type="ARBA" id="ARBA00018363"/>
    </source>
</evidence>
<feature type="compositionally biased region" description="Acidic residues" evidence="8">
    <location>
        <begin position="213"/>
        <end position="222"/>
    </location>
</feature>
<feature type="compositionally biased region" description="Polar residues" evidence="8">
    <location>
        <begin position="323"/>
        <end position="339"/>
    </location>
</feature>
<dbReference type="InterPro" id="IPR021110">
    <property type="entry name" value="DNA_rep_checkpnt_protein"/>
</dbReference>
<dbReference type="Pfam" id="PF11719">
    <property type="entry name" value="Drc1-Sld2"/>
    <property type="match status" value="1"/>
</dbReference>
<feature type="compositionally biased region" description="Low complexity" evidence="8">
    <location>
        <begin position="50"/>
        <end position="66"/>
    </location>
</feature>
<dbReference type="Gene3D" id="1.10.10.1460">
    <property type="match status" value="1"/>
</dbReference>
<protein>
    <recommendedName>
        <fullName evidence="3 7">DNA replication regulator SLD2</fullName>
    </recommendedName>
</protein>
<comment type="function">
    <text evidence="7">Has a role in the initiation of DNA replication. Required at S-phase checkpoint.</text>
</comment>
<sequence length="554" mass="60864">MADVLALRAEIKAWERSFKDENGVPPTVEDIKQNPPIAEKYKQYKRLSKAAASSSSNNAQLTASTPSTPPRTSRPKQPTSALLSRTRVVQPTAPLALFNPFSPQKKQKGKEREIESLREARHMASTSQLRGGPRQRQLFSPEPNRSALQPSSSSSIPLALQLNPHAEPTSAVSRARKRLRGEPVSPSPNKDKRRRVLSQTTLPFPRLNLDAPSSDEEEEPQEGDSSFVDNSPVKSASTGKLFPSLFEEKLVPMDLFGVKSNLGLSNYNSGSQPRKASAEHPKASKRAPSSKGLPSLTRDGVELDPALNKTALKPLRKMDRQQGQDIQTEDNMSRASSKRSLSEDEDDTIRRPTSSRAKSPLLPPSPPPSTNATSFNEAGKKKARAKSAMNKSRKKAKMDEAMSPGPDSDDDEESSTKLRIVGRNAMRQHHTLNEDDEGISDLDAVLGHTRFTNPRGMSPAETRPEEGVVDVDLPDKLRDVLALESATLKAQASQEDSLVKGLLYGRRVAHYNPQKGGEIWDVGEYEHDGAEAGRYTEGEDDWEGEPVPWEAAEL</sequence>
<evidence type="ECO:0000256" key="5">
    <source>
        <dbReference type="ARBA" id="ARBA00023242"/>
    </source>
</evidence>
<feature type="compositionally biased region" description="Basic and acidic residues" evidence="8">
    <location>
        <begin position="110"/>
        <end position="122"/>
    </location>
</feature>
<comment type="subcellular location">
    <subcellularLocation>
        <location evidence="1 7">Nucleus</location>
    </subcellularLocation>
</comment>
<dbReference type="GO" id="GO:0003688">
    <property type="term" value="F:DNA replication origin binding"/>
    <property type="evidence" value="ECO:0007669"/>
    <property type="project" value="TreeGrafter"/>
</dbReference>
<dbReference type="InterPro" id="IPR040203">
    <property type="entry name" value="Sld2"/>
</dbReference>
<evidence type="ECO:0000313" key="9">
    <source>
        <dbReference type="EMBL" id="KAF5312358.1"/>
    </source>
</evidence>
<comment type="caution">
    <text evidence="9">The sequence shown here is derived from an EMBL/GenBank/DDBJ whole genome shotgun (WGS) entry which is preliminary data.</text>
</comment>
<evidence type="ECO:0000256" key="4">
    <source>
        <dbReference type="ARBA" id="ARBA00022705"/>
    </source>
</evidence>
<keyword evidence="4 7" id="KW-0235">DNA replication</keyword>
<proteinExistence type="inferred from homology"/>
<evidence type="ECO:0000256" key="2">
    <source>
        <dbReference type="ARBA" id="ARBA00007276"/>
    </source>
</evidence>
<dbReference type="EMBL" id="JAACJJ010000056">
    <property type="protein sequence ID" value="KAF5312358.1"/>
    <property type="molecule type" value="Genomic_DNA"/>
</dbReference>
<comment type="similarity">
    <text evidence="2 7">Belongs to the SLD2 family.</text>
</comment>
<dbReference type="PANTHER" id="PTHR28124">
    <property type="entry name" value="DNA REPLICATION REGULATOR SLD2"/>
    <property type="match status" value="1"/>
</dbReference>
<feature type="compositionally biased region" description="Basic residues" evidence="8">
    <location>
        <begin position="381"/>
        <end position="396"/>
    </location>
</feature>
<feature type="compositionally biased region" description="Low complexity" evidence="8">
    <location>
        <begin position="146"/>
        <end position="162"/>
    </location>
</feature>
<dbReference type="PANTHER" id="PTHR28124:SF1">
    <property type="entry name" value="DNA REPLICATION REGULATOR SLD2"/>
    <property type="match status" value="1"/>
</dbReference>
<name>A0A8H5EUE2_9AGAR</name>
<dbReference type="Proteomes" id="UP000567179">
    <property type="component" value="Unassembled WGS sequence"/>
</dbReference>
<dbReference type="OrthoDB" id="8775810at2759"/>
<accession>A0A8H5EUE2</accession>
<dbReference type="GO" id="GO:0031261">
    <property type="term" value="C:DNA replication preinitiation complex"/>
    <property type="evidence" value="ECO:0007669"/>
    <property type="project" value="TreeGrafter"/>
</dbReference>
<feature type="region of interest" description="Disordered" evidence="8">
    <location>
        <begin position="450"/>
        <end position="471"/>
    </location>
</feature>
<keyword evidence="10" id="KW-1185">Reference proteome</keyword>
<dbReference type="GO" id="GO:0006270">
    <property type="term" value="P:DNA replication initiation"/>
    <property type="evidence" value="ECO:0007669"/>
    <property type="project" value="UniProtKB-UniRule"/>
</dbReference>
<evidence type="ECO:0000256" key="1">
    <source>
        <dbReference type="ARBA" id="ARBA00004123"/>
    </source>
</evidence>
<feature type="region of interest" description="Disordered" evidence="8">
    <location>
        <begin position="530"/>
        <end position="554"/>
    </location>
</feature>
<feature type="region of interest" description="Disordered" evidence="8">
    <location>
        <begin position="260"/>
        <end position="438"/>
    </location>
</feature>
<dbReference type="GO" id="GO:0003697">
    <property type="term" value="F:single-stranded DNA binding"/>
    <property type="evidence" value="ECO:0007669"/>
    <property type="project" value="TreeGrafter"/>
</dbReference>
<evidence type="ECO:0000313" key="10">
    <source>
        <dbReference type="Proteomes" id="UP000567179"/>
    </source>
</evidence>
<evidence type="ECO:0000256" key="7">
    <source>
        <dbReference type="RuleBase" id="RU367067"/>
    </source>
</evidence>
<feature type="region of interest" description="Disordered" evidence="8">
    <location>
        <begin position="46"/>
        <end position="244"/>
    </location>
</feature>
<evidence type="ECO:0000256" key="8">
    <source>
        <dbReference type="SAM" id="MobiDB-lite"/>
    </source>
</evidence>
<dbReference type="CDD" id="cd22289">
    <property type="entry name" value="RecQL4_SLD2_NTD"/>
    <property type="match status" value="1"/>
</dbReference>
<dbReference type="GO" id="GO:0000727">
    <property type="term" value="P:double-strand break repair via break-induced replication"/>
    <property type="evidence" value="ECO:0007669"/>
    <property type="project" value="TreeGrafter"/>
</dbReference>
<gene>
    <name evidence="9" type="ORF">D9619_002906</name>
</gene>
<reference evidence="9 10" key="1">
    <citation type="journal article" date="2020" name="ISME J.">
        <title>Uncovering the hidden diversity of litter-decomposition mechanisms in mushroom-forming fungi.</title>
        <authorList>
            <person name="Floudas D."/>
            <person name="Bentzer J."/>
            <person name="Ahren D."/>
            <person name="Johansson T."/>
            <person name="Persson P."/>
            <person name="Tunlid A."/>
        </authorList>
    </citation>
    <scope>NUCLEOTIDE SEQUENCE [LARGE SCALE GENOMIC DNA]</scope>
    <source>
        <strain evidence="9 10">CBS 101986</strain>
    </source>
</reference>